<feature type="transmembrane region" description="Helical" evidence="7">
    <location>
        <begin position="20"/>
        <end position="39"/>
    </location>
</feature>
<feature type="transmembrane region" description="Helical" evidence="7">
    <location>
        <begin position="105"/>
        <end position="135"/>
    </location>
</feature>
<comment type="similarity">
    <text evidence="2">Belongs to the acetate uptake transporter (AceTr) (TC 2.A.96) family.</text>
</comment>
<feature type="transmembrane region" description="Helical" evidence="7">
    <location>
        <begin position="73"/>
        <end position="93"/>
    </location>
</feature>
<keyword evidence="4 7" id="KW-1133">Transmembrane helix</keyword>
<evidence type="ECO:0000256" key="5">
    <source>
        <dbReference type="ARBA" id="ARBA00023136"/>
    </source>
</evidence>
<dbReference type="InterPro" id="IPR000791">
    <property type="entry name" value="Gpr1/Fun34/SatP-like"/>
</dbReference>
<protein>
    <submittedName>
        <fullName evidence="8">GPR1/FUN34/YaaH family transporter</fullName>
    </submittedName>
</protein>
<comment type="subcellular location">
    <subcellularLocation>
        <location evidence="1">Membrane</location>
        <topology evidence="1">Multi-pass membrane protein</topology>
    </subcellularLocation>
</comment>
<keyword evidence="3 7" id="KW-0812">Transmembrane</keyword>
<dbReference type="RefSeq" id="WP_273940772.1">
    <property type="nucleotide sequence ID" value="NZ_CP097263.1"/>
</dbReference>
<accession>A0ABV6MQ40</accession>
<gene>
    <name evidence="8" type="ORF">ACFFH7_12695</name>
</gene>
<evidence type="ECO:0000256" key="3">
    <source>
        <dbReference type="ARBA" id="ARBA00022692"/>
    </source>
</evidence>
<organism evidence="8 9">
    <name type="scientific">Kutzneria chonburiensis</name>
    <dbReference type="NCBI Taxonomy" id="1483604"/>
    <lineage>
        <taxon>Bacteria</taxon>
        <taxon>Bacillati</taxon>
        <taxon>Actinomycetota</taxon>
        <taxon>Actinomycetes</taxon>
        <taxon>Pseudonocardiales</taxon>
        <taxon>Pseudonocardiaceae</taxon>
        <taxon>Kutzneria</taxon>
    </lineage>
</organism>
<evidence type="ECO:0000256" key="6">
    <source>
        <dbReference type="SAM" id="MobiDB-lite"/>
    </source>
</evidence>
<reference evidence="8 9" key="1">
    <citation type="submission" date="2024-09" db="EMBL/GenBank/DDBJ databases">
        <authorList>
            <person name="Sun Q."/>
            <person name="Mori K."/>
        </authorList>
    </citation>
    <scope>NUCLEOTIDE SEQUENCE [LARGE SCALE GENOMIC DNA]</scope>
    <source>
        <strain evidence="8 9">TBRC 1432</strain>
    </source>
</reference>
<keyword evidence="5 7" id="KW-0472">Membrane</keyword>
<keyword evidence="9" id="KW-1185">Reference proteome</keyword>
<evidence type="ECO:0000256" key="7">
    <source>
        <dbReference type="SAM" id="Phobius"/>
    </source>
</evidence>
<evidence type="ECO:0000313" key="8">
    <source>
        <dbReference type="EMBL" id="MFC0542347.1"/>
    </source>
</evidence>
<evidence type="ECO:0000256" key="4">
    <source>
        <dbReference type="ARBA" id="ARBA00022989"/>
    </source>
</evidence>
<dbReference type="Proteomes" id="UP001589810">
    <property type="component" value="Unassembled WGS sequence"/>
</dbReference>
<evidence type="ECO:0000256" key="1">
    <source>
        <dbReference type="ARBA" id="ARBA00004141"/>
    </source>
</evidence>
<name>A0ABV6MQ40_9PSEU</name>
<dbReference type="Pfam" id="PF01184">
    <property type="entry name" value="Gpr1_Fun34_YaaH"/>
    <property type="match status" value="1"/>
</dbReference>
<evidence type="ECO:0000313" key="9">
    <source>
        <dbReference type="Proteomes" id="UP001589810"/>
    </source>
</evidence>
<dbReference type="EMBL" id="JBHLUD010000004">
    <property type="protein sequence ID" value="MFC0542347.1"/>
    <property type="molecule type" value="Genomic_DNA"/>
</dbReference>
<comment type="caution">
    <text evidence="8">The sequence shown here is derived from an EMBL/GenBank/DDBJ whole genome shotgun (WGS) entry which is preliminary data.</text>
</comment>
<sequence>MTNNTRVMLRPYASPLPLGFFSFVVGMALIAGVALGWLGKNDLATVGAIMALFVFPLQLMSTIFAVLTRDTAAATALGLYSTSWLTIGTLYTLEPTQQTSKALGLYLAAFTVVLIPLAVGAFFGKALLAAVLTVSAARAALQAAYQLGAPQWTNIASGIAAILLALLGFYAGIVFMIEDFRGGSSLMLRRGPARQALSDAPHDQFSEPPHEPGVRRQL</sequence>
<proteinExistence type="inferred from homology"/>
<feature type="region of interest" description="Disordered" evidence="6">
    <location>
        <begin position="198"/>
        <end position="218"/>
    </location>
</feature>
<feature type="transmembrane region" description="Helical" evidence="7">
    <location>
        <begin position="155"/>
        <end position="177"/>
    </location>
</feature>
<feature type="compositionally biased region" description="Basic and acidic residues" evidence="6">
    <location>
        <begin position="200"/>
        <end position="218"/>
    </location>
</feature>
<evidence type="ECO:0000256" key="2">
    <source>
        <dbReference type="ARBA" id="ARBA00005587"/>
    </source>
</evidence>
<feature type="transmembrane region" description="Helical" evidence="7">
    <location>
        <begin position="46"/>
        <end position="67"/>
    </location>
</feature>